<dbReference type="RefSeq" id="XP_044545569.1">
    <property type="nucleotide sequence ID" value="XM_044698528.1"/>
</dbReference>
<evidence type="ECO:0000256" key="1">
    <source>
        <dbReference type="ARBA" id="ARBA00002000"/>
    </source>
</evidence>
<evidence type="ECO:0000256" key="6">
    <source>
        <dbReference type="PROSITE-ProRule" id="PRU00808"/>
    </source>
</evidence>
<dbReference type="InterPro" id="IPR000426">
    <property type="entry name" value="Proteasome_asu_N"/>
</dbReference>
<dbReference type="EMBL" id="PYSW02000034">
    <property type="protein sequence ID" value="KAG2378307.1"/>
    <property type="molecule type" value="Genomic_DNA"/>
</dbReference>
<dbReference type="GO" id="GO:0005737">
    <property type="term" value="C:cytoplasm"/>
    <property type="evidence" value="ECO:0007669"/>
    <property type="project" value="UniProtKB-SubCell"/>
</dbReference>
<organism evidence="9 10">
    <name type="scientific">Naegleria lovaniensis</name>
    <name type="common">Amoeba</name>
    <dbReference type="NCBI Taxonomy" id="51637"/>
    <lineage>
        <taxon>Eukaryota</taxon>
        <taxon>Discoba</taxon>
        <taxon>Heterolobosea</taxon>
        <taxon>Tetramitia</taxon>
        <taxon>Eutetramitia</taxon>
        <taxon>Vahlkampfiidae</taxon>
        <taxon>Naegleria</taxon>
    </lineage>
</organism>
<dbReference type="NCBIfam" id="NF003075">
    <property type="entry name" value="PRK03996.1"/>
    <property type="match status" value="1"/>
</dbReference>
<gene>
    <name evidence="9" type="ORF">C9374_008450</name>
</gene>
<comment type="function">
    <text evidence="1">The proteasome is a multicatalytic proteinase complex which is characterized by its ability to cleave peptides with Arg, Phe, Tyr, Leu, and Glu adjacent to the leaving group at neutral or slightly basic pH. The proteasome has an ATP-dependent proteolytic activity.</text>
</comment>
<dbReference type="Proteomes" id="UP000816034">
    <property type="component" value="Unassembled WGS sequence"/>
</dbReference>
<evidence type="ECO:0000256" key="3">
    <source>
        <dbReference type="ARBA" id="ARBA00022942"/>
    </source>
</evidence>
<dbReference type="InterPro" id="IPR023332">
    <property type="entry name" value="Proteasome_alpha-type"/>
</dbReference>
<reference evidence="9 10" key="1">
    <citation type="journal article" date="2018" name="BMC Genomics">
        <title>The genome of Naegleria lovaniensis, the basis for a comparative approach to unravel pathogenicity factors of the human pathogenic amoeba N. fowleri.</title>
        <authorList>
            <person name="Liechti N."/>
            <person name="Schurch N."/>
            <person name="Bruggmann R."/>
            <person name="Wittwer M."/>
        </authorList>
    </citation>
    <scope>NUCLEOTIDE SEQUENCE [LARGE SCALE GENOMIC DNA]</scope>
    <source>
        <strain evidence="9 10">ATCC 30569</strain>
    </source>
</reference>
<dbReference type="GeneID" id="68100904"/>
<dbReference type="GO" id="GO:0019773">
    <property type="term" value="C:proteasome core complex, alpha-subunit complex"/>
    <property type="evidence" value="ECO:0007669"/>
    <property type="project" value="UniProtKB-UniRule"/>
</dbReference>
<dbReference type="PROSITE" id="PS00388">
    <property type="entry name" value="PROTEASOME_ALPHA_1"/>
    <property type="match status" value="1"/>
</dbReference>
<evidence type="ECO:0000256" key="4">
    <source>
        <dbReference type="ARBA" id="ARBA00023242"/>
    </source>
</evidence>
<comment type="subcellular location">
    <subcellularLocation>
        <location evidence="7">Cytoplasm</location>
    </subcellularLocation>
    <subcellularLocation>
        <location evidence="7">Nucleus</location>
    </subcellularLocation>
</comment>
<dbReference type="InterPro" id="IPR029055">
    <property type="entry name" value="Ntn_hydrolases_N"/>
</dbReference>
<dbReference type="CDD" id="cd03754">
    <property type="entry name" value="proteasome_alpha_type_6"/>
    <property type="match status" value="1"/>
</dbReference>
<dbReference type="InterPro" id="IPR050115">
    <property type="entry name" value="Proteasome_alpha"/>
</dbReference>
<dbReference type="InterPro" id="IPR034642">
    <property type="entry name" value="Proteasome_subunit_alpha6"/>
</dbReference>
<keyword evidence="4 7" id="KW-0539">Nucleus</keyword>
<keyword evidence="2 7" id="KW-0963">Cytoplasm</keyword>
<comment type="similarity">
    <text evidence="6 7">Belongs to the peptidase T1A family.</text>
</comment>
<dbReference type="GO" id="GO:0006511">
    <property type="term" value="P:ubiquitin-dependent protein catabolic process"/>
    <property type="evidence" value="ECO:0007669"/>
    <property type="project" value="InterPro"/>
</dbReference>
<dbReference type="Gene3D" id="3.60.20.10">
    <property type="entry name" value="Glutamine Phosphoribosylpyrophosphate, subunit 1, domain 1"/>
    <property type="match status" value="1"/>
</dbReference>
<dbReference type="PANTHER" id="PTHR11599">
    <property type="entry name" value="PROTEASOME SUBUNIT ALPHA/BETA"/>
    <property type="match status" value="1"/>
</dbReference>
<dbReference type="SUPFAM" id="SSF56235">
    <property type="entry name" value="N-terminal nucleophile aminohydrolases (Ntn hydrolases)"/>
    <property type="match status" value="1"/>
</dbReference>
<evidence type="ECO:0000256" key="2">
    <source>
        <dbReference type="ARBA" id="ARBA00022490"/>
    </source>
</evidence>
<dbReference type="GO" id="GO:0005634">
    <property type="term" value="C:nucleus"/>
    <property type="evidence" value="ECO:0007669"/>
    <property type="project" value="UniProtKB-SubCell"/>
</dbReference>
<evidence type="ECO:0000313" key="10">
    <source>
        <dbReference type="Proteomes" id="UP000816034"/>
    </source>
</evidence>
<evidence type="ECO:0000256" key="7">
    <source>
        <dbReference type="RuleBase" id="RU000551"/>
    </source>
</evidence>
<keyword evidence="3 6" id="KW-0647">Proteasome</keyword>
<evidence type="ECO:0000259" key="8">
    <source>
        <dbReference type="PROSITE" id="PS00388"/>
    </source>
</evidence>
<dbReference type="SMART" id="SM00948">
    <property type="entry name" value="Proteasome_A_N"/>
    <property type="match status" value="1"/>
</dbReference>
<evidence type="ECO:0000313" key="9">
    <source>
        <dbReference type="EMBL" id="KAG2378307.1"/>
    </source>
</evidence>
<protein>
    <recommendedName>
        <fullName evidence="7">Proteasome subunit alpha type</fullName>
    </recommendedName>
</protein>
<sequence>MSRGASSGYDRFITVFSPEGRLYQVEYAFKAVKTPGITTIGIRGKDSCCIVTQKKVPDRLLKAESVTHVFKITDRIGCVMTGRIADARVNVQRVRYEAASFEFKFGYEIPVSYLAKRMADHGQLFTQYAGIRPQGVVMMLIGIDEETKEPQLYKVDPAGYYAGYFATSAGQKETEAQNFLEKKLKDIKPSEDSTECVLSTQETVQLAIGSLQSVLSQELKSSDIEVCIVSGEDRKFKVLTADEVDTVLNALAERD</sequence>
<name>A0AA88GF54_NAELO</name>
<accession>A0AA88GF54</accession>
<dbReference type="AlphaFoldDB" id="A0AA88GF54"/>
<evidence type="ECO:0000256" key="5">
    <source>
        <dbReference type="ARBA" id="ARBA00026071"/>
    </source>
</evidence>
<comment type="subunit">
    <text evidence="5">The 26S proteasome consists of a 20S proteasome core and two 19S regulatory subunits. The 20S proteasome core is composed of 28 subunits that are arranged in four stacked rings, resulting in a barrel-shaped structure. The two end rings are each formed by seven alpha subunits, and the two central rings are each formed by seven beta subunits. The catalytic chamber with the active sites is on the inside of the barrel.</text>
</comment>
<dbReference type="FunFam" id="3.60.20.10:FF:000055">
    <property type="entry name" value="Proteasome subunit alpha type"/>
    <property type="match status" value="1"/>
</dbReference>
<dbReference type="PROSITE" id="PS51475">
    <property type="entry name" value="PROTEASOME_ALPHA_2"/>
    <property type="match status" value="1"/>
</dbReference>
<dbReference type="Pfam" id="PF00227">
    <property type="entry name" value="Proteasome"/>
    <property type="match status" value="1"/>
</dbReference>
<comment type="caution">
    <text evidence="9">The sequence shown here is derived from an EMBL/GenBank/DDBJ whole genome shotgun (WGS) entry which is preliminary data.</text>
</comment>
<feature type="domain" description="Proteasome alpha-type subunits" evidence="8">
    <location>
        <begin position="9"/>
        <end position="31"/>
    </location>
</feature>
<proteinExistence type="inferred from homology"/>
<keyword evidence="10" id="KW-1185">Reference proteome</keyword>
<dbReference type="InterPro" id="IPR001353">
    <property type="entry name" value="Proteasome_sua/b"/>
</dbReference>
<dbReference type="Pfam" id="PF10584">
    <property type="entry name" value="Proteasome_A_N"/>
    <property type="match status" value="1"/>
</dbReference>